<gene>
    <name evidence="2" type="ORF">PR002_g11096</name>
</gene>
<feature type="region of interest" description="Disordered" evidence="1">
    <location>
        <begin position="1"/>
        <end position="32"/>
    </location>
</feature>
<protein>
    <submittedName>
        <fullName evidence="2">Uncharacterized protein</fullName>
    </submittedName>
</protein>
<feature type="compositionally biased region" description="Low complexity" evidence="1">
    <location>
        <begin position="13"/>
        <end position="32"/>
    </location>
</feature>
<dbReference type="EMBL" id="QXFU01000653">
    <property type="protein sequence ID" value="KAE9025746.1"/>
    <property type="molecule type" value="Genomic_DNA"/>
</dbReference>
<organism evidence="2 3">
    <name type="scientific">Phytophthora rubi</name>
    <dbReference type="NCBI Taxonomy" id="129364"/>
    <lineage>
        <taxon>Eukaryota</taxon>
        <taxon>Sar</taxon>
        <taxon>Stramenopiles</taxon>
        <taxon>Oomycota</taxon>
        <taxon>Peronosporomycetes</taxon>
        <taxon>Peronosporales</taxon>
        <taxon>Peronosporaceae</taxon>
        <taxon>Phytophthora</taxon>
    </lineage>
</organism>
<evidence type="ECO:0000256" key="1">
    <source>
        <dbReference type="SAM" id="MobiDB-lite"/>
    </source>
</evidence>
<feature type="region of interest" description="Disordered" evidence="1">
    <location>
        <begin position="250"/>
        <end position="275"/>
    </location>
</feature>
<evidence type="ECO:0000313" key="3">
    <source>
        <dbReference type="Proteomes" id="UP000435112"/>
    </source>
</evidence>
<evidence type="ECO:0000313" key="2">
    <source>
        <dbReference type="EMBL" id="KAE9025746.1"/>
    </source>
</evidence>
<dbReference type="Proteomes" id="UP000435112">
    <property type="component" value="Unassembled WGS sequence"/>
</dbReference>
<name>A0A6A3M280_9STRA</name>
<dbReference type="AlphaFoldDB" id="A0A6A3M280"/>
<sequence>MTNAASRLKAKNTKNATANAEAKPSSATKVQATKVTAAPARAITSAGSFKPTNTNVNAADSMNAAKASTAKPFALSDVTTWSVQRARQIRKTDHGRKYGEQELVRRNVDNAIVARNGPQSKIEMQHSVGASFVLRLVLGLAPEKRAACQTLREILNLDNAARLVLVPTTKGLKPISSKTNAADWANVNQHKLKYMVKQAQSDKFQDTMQQLGGQHLYDSIRTQLKQVDGVWDASKDRPGLQAKSLRSLLNSTKSSKQQKEAEHRKQQPAKNATKGQIQAVKILEVTKVPPPAPTSLKLTKVTSPVKKAQAKNIGPANNPTQTKNATPIKGVPLLGSWAGPVPASVVLSRPGAIVSSLPTVSARAGNGGRAILSRAI</sequence>
<reference evidence="2 3" key="1">
    <citation type="submission" date="2018-09" db="EMBL/GenBank/DDBJ databases">
        <title>Genomic investigation of the strawberry pathogen Phytophthora fragariae indicates pathogenicity is determined by transcriptional variation in three key races.</title>
        <authorList>
            <person name="Adams T.M."/>
            <person name="Armitage A.D."/>
            <person name="Sobczyk M.K."/>
            <person name="Bates H.J."/>
            <person name="Dunwell J.M."/>
            <person name="Nellist C.F."/>
            <person name="Harrison R.J."/>
        </authorList>
    </citation>
    <scope>NUCLEOTIDE SEQUENCE [LARGE SCALE GENOMIC DNA]</scope>
    <source>
        <strain evidence="2 3">SCRP324</strain>
    </source>
</reference>
<comment type="caution">
    <text evidence="2">The sequence shown here is derived from an EMBL/GenBank/DDBJ whole genome shotgun (WGS) entry which is preliminary data.</text>
</comment>
<dbReference type="OrthoDB" id="122075at2759"/>
<accession>A0A6A3M280</accession>
<proteinExistence type="predicted"/>